<protein>
    <submittedName>
        <fullName evidence="2">Uncharacterized protein</fullName>
    </submittedName>
</protein>
<comment type="caution">
    <text evidence="2">The sequence shown here is derived from an EMBL/GenBank/DDBJ whole genome shotgun (WGS) entry which is preliminary data.</text>
</comment>
<reference evidence="2 3" key="1">
    <citation type="journal article" date="2020" name="Mol. Biol. Evol.">
        <title>Distinct Expression and Methylation Patterns for Genes with Different Fates following a Single Whole-Genome Duplication in Flowering Plants.</title>
        <authorList>
            <person name="Shi T."/>
            <person name="Rahmani R.S."/>
            <person name="Gugger P.F."/>
            <person name="Wang M."/>
            <person name="Li H."/>
            <person name="Zhang Y."/>
            <person name="Li Z."/>
            <person name="Wang Q."/>
            <person name="Van de Peer Y."/>
            <person name="Marchal K."/>
            <person name="Chen J."/>
        </authorList>
    </citation>
    <scope>NUCLEOTIDE SEQUENCE [LARGE SCALE GENOMIC DNA]</scope>
    <source>
        <tissue evidence="2">Leaf</tissue>
    </source>
</reference>
<organism evidence="2 3">
    <name type="scientific">Nelumbo nucifera</name>
    <name type="common">Sacred lotus</name>
    <dbReference type="NCBI Taxonomy" id="4432"/>
    <lineage>
        <taxon>Eukaryota</taxon>
        <taxon>Viridiplantae</taxon>
        <taxon>Streptophyta</taxon>
        <taxon>Embryophyta</taxon>
        <taxon>Tracheophyta</taxon>
        <taxon>Spermatophyta</taxon>
        <taxon>Magnoliopsida</taxon>
        <taxon>Proteales</taxon>
        <taxon>Nelumbonaceae</taxon>
        <taxon>Nelumbo</taxon>
    </lineage>
</organism>
<gene>
    <name evidence="2" type="ORF">HUJ06_001362</name>
</gene>
<feature type="transmembrane region" description="Helical" evidence="1">
    <location>
        <begin position="29"/>
        <end position="51"/>
    </location>
</feature>
<dbReference type="AlphaFoldDB" id="A0A822ZDD3"/>
<feature type="transmembrane region" description="Helical" evidence="1">
    <location>
        <begin position="103"/>
        <end position="122"/>
    </location>
</feature>
<name>A0A822ZDD3_NELNU</name>
<accession>A0A822ZDD3</accession>
<keyword evidence="3" id="KW-1185">Reference proteome</keyword>
<keyword evidence="1" id="KW-1133">Transmembrane helix</keyword>
<keyword evidence="1" id="KW-0472">Membrane</keyword>
<evidence type="ECO:0000313" key="2">
    <source>
        <dbReference type="EMBL" id="DAD43132.1"/>
    </source>
</evidence>
<proteinExistence type="predicted"/>
<keyword evidence="1" id="KW-0812">Transmembrane</keyword>
<evidence type="ECO:0000256" key="1">
    <source>
        <dbReference type="SAM" id="Phobius"/>
    </source>
</evidence>
<evidence type="ECO:0000313" key="3">
    <source>
        <dbReference type="Proteomes" id="UP000607653"/>
    </source>
</evidence>
<dbReference type="Proteomes" id="UP000607653">
    <property type="component" value="Unassembled WGS sequence"/>
</dbReference>
<sequence>MDRLISKRYLLVLYCNLCSRDWGLELQLLSVWVFIVVLCLGLSPVFNGLFFPFSFYLDKIKSLSCYYLDKKTFLVAGSRFFLICFPLKGFWFNYLSAFSSKSFFLYFLISSYHLSMFGSTYLRMKS</sequence>
<feature type="transmembrane region" description="Helical" evidence="1">
    <location>
        <begin position="72"/>
        <end position="91"/>
    </location>
</feature>
<dbReference type="EMBL" id="DUZY01000006">
    <property type="protein sequence ID" value="DAD43132.1"/>
    <property type="molecule type" value="Genomic_DNA"/>
</dbReference>